<dbReference type="RefSeq" id="XP_009538941.1">
    <property type="nucleotide sequence ID" value="XM_009540646.1"/>
</dbReference>
<dbReference type="SUPFAM" id="SSF81301">
    <property type="entry name" value="Nucleotidyltransferase"/>
    <property type="match status" value="1"/>
</dbReference>
<dbReference type="GO" id="GO:0016779">
    <property type="term" value="F:nucleotidyltransferase activity"/>
    <property type="evidence" value="ECO:0007669"/>
    <property type="project" value="TreeGrafter"/>
</dbReference>
<keyword evidence="7" id="KW-0460">Magnesium</keyword>
<dbReference type="CDD" id="cd05402">
    <property type="entry name" value="NT_PAP_TUTase"/>
    <property type="match status" value="1"/>
</dbReference>
<dbReference type="EMBL" id="JH159166">
    <property type="protein sequence ID" value="EGZ05410.1"/>
    <property type="molecule type" value="Genomic_DNA"/>
</dbReference>
<dbReference type="SMR" id="G5AGH0"/>
<dbReference type="SUPFAM" id="SSF81631">
    <property type="entry name" value="PAP/OAS1 substrate-binding domain"/>
    <property type="match status" value="1"/>
</dbReference>
<proteinExistence type="predicted"/>
<organism evidence="10 11">
    <name type="scientific">Phytophthora sojae (strain P6497)</name>
    <name type="common">Soybean stem and root rot agent</name>
    <name type="synonym">Phytophthora megasperma f. sp. glycines</name>
    <dbReference type="NCBI Taxonomy" id="1094619"/>
    <lineage>
        <taxon>Eukaryota</taxon>
        <taxon>Sar</taxon>
        <taxon>Stramenopiles</taxon>
        <taxon>Oomycota</taxon>
        <taxon>Peronosporomycetes</taxon>
        <taxon>Peronosporales</taxon>
        <taxon>Peronosporaceae</taxon>
        <taxon>Phytophthora</taxon>
    </lineage>
</organism>
<keyword evidence="4" id="KW-0963">Cytoplasm</keyword>
<keyword evidence="6" id="KW-0479">Metal-binding</keyword>
<dbReference type="Gene3D" id="1.10.1410.10">
    <property type="match status" value="1"/>
</dbReference>
<dbReference type="Pfam" id="PF03828">
    <property type="entry name" value="PAP_assoc"/>
    <property type="match status" value="1"/>
</dbReference>
<name>G5AGH0_PHYSP</name>
<evidence type="ECO:0000256" key="6">
    <source>
        <dbReference type="ARBA" id="ARBA00022723"/>
    </source>
</evidence>
<evidence type="ECO:0000259" key="8">
    <source>
        <dbReference type="Pfam" id="PF03828"/>
    </source>
</evidence>
<evidence type="ECO:0000256" key="1">
    <source>
        <dbReference type="ARBA" id="ARBA00001936"/>
    </source>
</evidence>
<evidence type="ECO:0000256" key="2">
    <source>
        <dbReference type="ARBA" id="ARBA00001946"/>
    </source>
</evidence>
<dbReference type="GO" id="GO:0046872">
    <property type="term" value="F:metal ion binding"/>
    <property type="evidence" value="ECO:0007669"/>
    <property type="project" value="UniProtKB-KW"/>
</dbReference>
<dbReference type="AlphaFoldDB" id="G5AGH0"/>
<evidence type="ECO:0000313" key="11">
    <source>
        <dbReference type="Proteomes" id="UP000002640"/>
    </source>
</evidence>
<evidence type="ECO:0000313" key="10">
    <source>
        <dbReference type="EMBL" id="EGZ05410.1"/>
    </source>
</evidence>
<feature type="domain" description="PAP-associated" evidence="8">
    <location>
        <begin position="467"/>
        <end position="520"/>
    </location>
</feature>
<dbReference type="InterPro" id="IPR043519">
    <property type="entry name" value="NT_sf"/>
</dbReference>
<keyword evidence="5" id="KW-0808">Transferase</keyword>
<dbReference type="GO" id="GO:0031123">
    <property type="term" value="P:RNA 3'-end processing"/>
    <property type="evidence" value="ECO:0007669"/>
    <property type="project" value="TreeGrafter"/>
</dbReference>
<dbReference type="Pfam" id="PF22600">
    <property type="entry name" value="MTPAP-like_central"/>
    <property type="match status" value="1"/>
</dbReference>
<dbReference type="GO" id="GO:0005737">
    <property type="term" value="C:cytoplasm"/>
    <property type="evidence" value="ECO:0007669"/>
    <property type="project" value="UniProtKB-SubCell"/>
</dbReference>
<evidence type="ECO:0000256" key="4">
    <source>
        <dbReference type="ARBA" id="ARBA00022490"/>
    </source>
</evidence>
<dbReference type="InterPro" id="IPR054708">
    <property type="entry name" value="MTPAP-like_central"/>
</dbReference>
<comment type="cofactor">
    <cofactor evidence="2">
        <name>Mg(2+)</name>
        <dbReference type="ChEBI" id="CHEBI:18420"/>
    </cofactor>
</comment>
<evidence type="ECO:0000256" key="5">
    <source>
        <dbReference type="ARBA" id="ARBA00022679"/>
    </source>
</evidence>
<dbReference type="Gene3D" id="3.30.460.10">
    <property type="entry name" value="Beta Polymerase, domain 2"/>
    <property type="match status" value="1"/>
</dbReference>
<feature type="domain" description="Poly(A) RNA polymerase mitochondrial-like central palm" evidence="9">
    <location>
        <begin position="163"/>
        <end position="370"/>
    </location>
</feature>
<comment type="subcellular location">
    <subcellularLocation>
        <location evidence="3">Cytoplasm</location>
    </subcellularLocation>
</comment>
<dbReference type="InterPro" id="IPR002058">
    <property type="entry name" value="PAP_assoc"/>
</dbReference>
<sequence length="569" mass="64617">MSGPPVFTTPDGGNSPMYDVGEPAPPCFWETSWFQASDGDLEFAQWLLSRCTSTGEMMTLESVEAIRRLRILFRMKERLQLEFVRSTERQQPTAEMSLGSVLEPALAGDVLDAATKLLLSRSTVDKEELLRRWMAVLTGQDKDEPDLKKAIGHHEQIAYRQEELHHLVARLEIDPAEEQRRRRSVADELESVLRQENALKQSEVELFGSSQPLYGSKDADIDLCIFPMEMLTQVQSSVQSLSQDFYDAVYAADWSAMYTPHCSAMYADNAYKIEFFFNASGRIGGRAIATATAKLATYPYSIKKQRSASPTRFLSNSRRTSNYEVLEVISRTRVPIIRFRSSCSEYEYECDLSVGNVIATCNTKLLRAYASFDIRARQLGIAVKYWAKKRGISDASVGFLSSYSYVLLSIYYVQVVHVLPNLQDPDLLDSAKVPAKYYNGVNIAFCEDADIAREFYQRRGFDTDASLQSLLVGFFNFFATHFNFSHCFVAVRSPTTPKLKRHWASCGHRSISIQDPLETTRDLGGVLKRHNQQKVIHEFRRAFGKLSSGERSRSYRLAIGLEFFEIQEI</sequence>
<dbReference type="PANTHER" id="PTHR12271">
    <property type="entry name" value="POLY A POLYMERASE CID PAP -RELATED"/>
    <property type="match status" value="1"/>
</dbReference>
<dbReference type="GeneID" id="20648239"/>
<dbReference type="PANTHER" id="PTHR12271:SF40">
    <property type="entry name" value="POLY(A) RNA POLYMERASE GLD2"/>
    <property type="match status" value="1"/>
</dbReference>
<dbReference type="Proteomes" id="UP000002640">
    <property type="component" value="Unassembled WGS sequence"/>
</dbReference>
<evidence type="ECO:0000256" key="3">
    <source>
        <dbReference type="ARBA" id="ARBA00004496"/>
    </source>
</evidence>
<dbReference type="KEGG" id="psoj:PHYSODRAFT_342248"/>
<protein>
    <submittedName>
        <fullName evidence="10">Uncharacterized protein</fullName>
    </submittedName>
</protein>
<reference evidence="10 11" key="1">
    <citation type="journal article" date="2006" name="Science">
        <title>Phytophthora genome sequences uncover evolutionary origins and mechanisms of pathogenesis.</title>
        <authorList>
            <person name="Tyler B.M."/>
            <person name="Tripathy S."/>
            <person name="Zhang X."/>
            <person name="Dehal P."/>
            <person name="Jiang R.H."/>
            <person name="Aerts A."/>
            <person name="Arredondo F.D."/>
            <person name="Baxter L."/>
            <person name="Bensasson D."/>
            <person name="Beynon J.L."/>
            <person name="Chapman J."/>
            <person name="Damasceno C.M."/>
            <person name="Dorrance A.E."/>
            <person name="Dou D."/>
            <person name="Dickerman A.W."/>
            <person name="Dubchak I.L."/>
            <person name="Garbelotto M."/>
            <person name="Gijzen M."/>
            <person name="Gordon S.G."/>
            <person name="Govers F."/>
            <person name="Grunwald N.J."/>
            <person name="Huang W."/>
            <person name="Ivors K.L."/>
            <person name="Jones R.W."/>
            <person name="Kamoun S."/>
            <person name="Krampis K."/>
            <person name="Lamour K.H."/>
            <person name="Lee M.K."/>
            <person name="McDonald W.H."/>
            <person name="Medina M."/>
            <person name="Meijer H.J."/>
            <person name="Nordberg E.K."/>
            <person name="Maclean D.J."/>
            <person name="Ospina-Giraldo M.D."/>
            <person name="Morris P.F."/>
            <person name="Phuntumart V."/>
            <person name="Putnam N.H."/>
            <person name="Rash S."/>
            <person name="Rose J.K."/>
            <person name="Sakihama Y."/>
            <person name="Salamov A.A."/>
            <person name="Savidor A."/>
            <person name="Scheuring C.F."/>
            <person name="Smith B.M."/>
            <person name="Sobral B.W."/>
            <person name="Terry A."/>
            <person name="Torto-Alalibo T.A."/>
            <person name="Win J."/>
            <person name="Xu Z."/>
            <person name="Zhang H."/>
            <person name="Grigoriev I.V."/>
            <person name="Rokhsar D.S."/>
            <person name="Boore J.L."/>
        </authorList>
    </citation>
    <scope>NUCLEOTIDE SEQUENCE [LARGE SCALE GENOMIC DNA]</scope>
    <source>
        <strain evidence="10 11">P6497</strain>
    </source>
</reference>
<accession>G5AGH0</accession>
<gene>
    <name evidence="10" type="ORF">PHYSODRAFT_342248</name>
</gene>
<dbReference type="InParanoid" id="G5AGH0"/>
<comment type="cofactor">
    <cofactor evidence="1">
        <name>Mn(2+)</name>
        <dbReference type="ChEBI" id="CHEBI:29035"/>
    </cofactor>
</comment>
<evidence type="ECO:0000259" key="9">
    <source>
        <dbReference type="Pfam" id="PF22600"/>
    </source>
</evidence>
<evidence type="ECO:0000256" key="7">
    <source>
        <dbReference type="ARBA" id="ARBA00022842"/>
    </source>
</evidence>
<keyword evidence="11" id="KW-1185">Reference proteome</keyword>